<feature type="transmembrane region" description="Helical" evidence="7">
    <location>
        <begin position="375"/>
        <end position="394"/>
    </location>
</feature>
<dbReference type="PANTHER" id="PTHR42810:SF1">
    <property type="entry name" value="PURINE PERMEASE YWDJ-RELATED"/>
    <property type="match status" value="1"/>
</dbReference>
<keyword evidence="4 7" id="KW-0812">Transmembrane</keyword>
<dbReference type="EMBL" id="BAABDS010000009">
    <property type="protein sequence ID" value="GAA3703100.1"/>
    <property type="molecule type" value="Genomic_DNA"/>
</dbReference>
<keyword evidence="6 7" id="KW-0472">Membrane</keyword>
<evidence type="ECO:0000256" key="3">
    <source>
        <dbReference type="ARBA" id="ARBA00022448"/>
    </source>
</evidence>
<protein>
    <submittedName>
        <fullName evidence="8">Purine/pyrimidine permease</fullName>
    </submittedName>
</protein>
<dbReference type="RefSeq" id="WP_344962471.1">
    <property type="nucleotide sequence ID" value="NZ_BAABDS010000009.1"/>
</dbReference>
<organism evidence="8 9">
    <name type="scientific">Oceanisphaera sediminis</name>
    <dbReference type="NCBI Taxonomy" id="981381"/>
    <lineage>
        <taxon>Bacteria</taxon>
        <taxon>Pseudomonadati</taxon>
        <taxon>Pseudomonadota</taxon>
        <taxon>Gammaproteobacteria</taxon>
        <taxon>Aeromonadales</taxon>
        <taxon>Aeromonadaceae</taxon>
        <taxon>Oceanisphaera</taxon>
    </lineage>
</organism>
<comment type="similarity">
    <text evidence="2">Belongs to the nucleobase:cation symporter-2 (NCS2) (TC 2.A.40) family.</text>
</comment>
<dbReference type="NCBIfam" id="NF037981">
    <property type="entry name" value="NCS2_1"/>
    <property type="match status" value="1"/>
</dbReference>
<feature type="transmembrane region" description="Helical" evidence="7">
    <location>
        <begin position="97"/>
        <end position="117"/>
    </location>
</feature>
<comment type="caution">
    <text evidence="8">The sequence shown here is derived from an EMBL/GenBank/DDBJ whole genome shotgun (WGS) entry which is preliminary data.</text>
</comment>
<evidence type="ECO:0000256" key="7">
    <source>
        <dbReference type="SAM" id="Phobius"/>
    </source>
</evidence>
<feature type="transmembrane region" description="Helical" evidence="7">
    <location>
        <begin position="282"/>
        <end position="304"/>
    </location>
</feature>
<dbReference type="Pfam" id="PF00860">
    <property type="entry name" value="Xan_ur_permease"/>
    <property type="match status" value="1"/>
</dbReference>
<feature type="transmembrane region" description="Helical" evidence="7">
    <location>
        <begin position="235"/>
        <end position="262"/>
    </location>
</feature>
<evidence type="ECO:0000256" key="4">
    <source>
        <dbReference type="ARBA" id="ARBA00022692"/>
    </source>
</evidence>
<dbReference type="PANTHER" id="PTHR42810">
    <property type="entry name" value="PURINE PERMEASE C1399.01C-RELATED"/>
    <property type="match status" value="1"/>
</dbReference>
<feature type="transmembrane region" description="Helical" evidence="7">
    <location>
        <begin position="400"/>
        <end position="419"/>
    </location>
</feature>
<keyword evidence="5 7" id="KW-1133">Transmembrane helix</keyword>
<gene>
    <name evidence="8" type="ORF">GCM10022421_07190</name>
</gene>
<accession>A0ABP7DE40</accession>
<reference evidence="9" key="1">
    <citation type="journal article" date="2019" name="Int. J. Syst. Evol. Microbiol.">
        <title>The Global Catalogue of Microorganisms (GCM) 10K type strain sequencing project: providing services to taxonomists for standard genome sequencing and annotation.</title>
        <authorList>
            <consortium name="The Broad Institute Genomics Platform"/>
            <consortium name="The Broad Institute Genome Sequencing Center for Infectious Disease"/>
            <person name="Wu L."/>
            <person name="Ma J."/>
        </authorList>
    </citation>
    <scope>NUCLEOTIDE SEQUENCE [LARGE SCALE GENOMIC DNA]</scope>
    <source>
        <strain evidence="9">JCM 17329</strain>
    </source>
</reference>
<feature type="transmembrane region" description="Helical" evidence="7">
    <location>
        <begin position="185"/>
        <end position="205"/>
    </location>
</feature>
<evidence type="ECO:0000313" key="8">
    <source>
        <dbReference type="EMBL" id="GAA3703100.1"/>
    </source>
</evidence>
<evidence type="ECO:0000256" key="1">
    <source>
        <dbReference type="ARBA" id="ARBA00004141"/>
    </source>
</evidence>
<name>A0ABP7DE40_9GAMM</name>
<sequence length="427" mass="45264">MHSRFGWGLSVSQWFIFLMANALALPIILGQAFGLDSGEIAGLMQRTLMLVGLSSLLQSALGHRYTIADGPAGSWAIVFVVMAYIGKEQGHDSAETLQLLAGGVLVAGAIMLVLGLARQVHRLLFLFTPLVTGCFMLLLVIQLAGVFVRGMVTDPRSGVISLPVALVGLLVFLGVLLCSFSRHSLLRTYAVMVGIVAGWAAFALFDLANTTLPEAASGLQWPALFAFGPPRLDSGMLIVAVLFSLLLFSNQVAAVSAISAVVSEKQPDLDRVINRSSWASGLSHFMAGSLSTIAVVPLPVTAGFVQLTGDSRRGPFMLACVLLALVALFPQAVGFLSLLPAPVANAALLATFIKLVALAFQMLTKQPLDNRSSTIIGVSLLLGVGCMFLPPELYRHLPGLAQYLLGNGLLTGTLLALSMEKLWPTQR</sequence>
<comment type="subcellular location">
    <subcellularLocation>
        <location evidence="1">Membrane</location>
        <topology evidence="1">Multi-pass membrane protein</topology>
    </subcellularLocation>
</comment>
<dbReference type="InterPro" id="IPR006043">
    <property type="entry name" value="NCS2"/>
</dbReference>
<dbReference type="Proteomes" id="UP001501479">
    <property type="component" value="Unassembled WGS sequence"/>
</dbReference>
<feature type="transmembrane region" description="Helical" evidence="7">
    <location>
        <begin position="124"/>
        <end position="148"/>
    </location>
</feature>
<evidence type="ECO:0000256" key="5">
    <source>
        <dbReference type="ARBA" id="ARBA00022989"/>
    </source>
</evidence>
<evidence type="ECO:0000256" key="6">
    <source>
        <dbReference type="ARBA" id="ARBA00023136"/>
    </source>
</evidence>
<feature type="transmembrane region" description="Helical" evidence="7">
    <location>
        <begin position="316"/>
        <end position="337"/>
    </location>
</feature>
<feature type="transmembrane region" description="Helical" evidence="7">
    <location>
        <begin position="160"/>
        <end position="178"/>
    </location>
</feature>
<keyword evidence="9" id="KW-1185">Reference proteome</keyword>
<evidence type="ECO:0000313" key="9">
    <source>
        <dbReference type="Proteomes" id="UP001501479"/>
    </source>
</evidence>
<feature type="transmembrane region" description="Helical" evidence="7">
    <location>
        <begin position="343"/>
        <end position="363"/>
    </location>
</feature>
<proteinExistence type="inferred from homology"/>
<evidence type="ECO:0000256" key="2">
    <source>
        <dbReference type="ARBA" id="ARBA00008821"/>
    </source>
</evidence>
<keyword evidence="3" id="KW-0813">Transport</keyword>